<feature type="region of interest" description="Disordered" evidence="11">
    <location>
        <begin position="125"/>
        <end position="144"/>
    </location>
</feature>
<dbReference type="GeneID" id="125539762"/>
<keyword evidence="15" id="KW-1185">Reference proteome</keyword>
<dbReference type="SUPFAM" id="SSF46689">
    <property type="entry name" value="Homeodomain-like"/>
    <property type="match status" value="1"/>
</dbReference>
<keyword evidence="7 8" id="KW-0539">Nucleus</keyword>
<dbReference type="OMA" id="YLKLCCE"/>
<reference evidence="14" key="2">
    <citation type="submission" date="2018-03" db="EMBL/GenBank/DDBJ databases">
        <title>The Triticum urartu genome reveals the dynamic nature of wheat genome evolution.</title>
        <authorList>
            <person name="Ling H."/>
            <person name="Ma B."/>
            <person name="Shi X."/>
            <person name="Liu H."/>
            <person name="Dong L."/>
            <person name="Sun H."/>
            <person name="Cao Y."/>
            <person name="Gao Q."/>
            <person name="Zheng S."/>
            <person name="Li Y."/>
            <person name="Yu Y."/>
            <person name="Du H."/>
            <person name="Qi M."/>
            <person name="Li Y."/>
            <person name="Yu H."/>
            <person name="Cui Y."/>
            <person name="Wang N."/>
            <person name="Chen C."/>
            <person name="Wu H."/>
            <person name="Zhao Y."/>
            <person name="Zhang J."/>
            <person name="Li Y."/>
            <person name="Zhou W."/>
            <person name="Zhang B."/>
            <person name="Hu W."/>
            <person name="Eijk M."/>
            <person name="Tang J."/>
            <person name="Witsenboer H."/>
            <person name="Zhao S."/>
            <person name="Li Z."/>
            <person name="Zhang A."/>
            <person name="Wang D."/>
            <person name="Liang C."/>
        </authorList>
    </citation>
    <scope>NUCLEOTIDE SEQUENCE [LARGE SCALE GENOMIC DNA]</scope>
    <source>
        <strain evidence="14">cv. G1812</strain>
    </source>
</reference>
<feature type="compositionally biased region" description="Acidic residues" evidence="11">
    <location>
        <begin position="125"/>
        <end position="135"/>
    </location>
</feature>
<dbReference type="SMART" id="SM00389">
    <property type="entry name" value="HOX"/>
    <property type="match status" value="1"/>
</dbReference>
<proteinExistence type="inferred from homology"/>
<evidence type="ECO:0000256" key="2">
    <source>
        <dbReference type="ARBA" id="ARBA00006074"/>
    </source>
</evidence>
<dbReference type="PANTHER" id="PTHR45714:SF21">
    <property type="entry name" value="HOMEOBOX-LEUCINE ZIPPER PROTEIN HOX7"/>
    <property type="match status" value="1"/>
</dbReference>
<dbReference type="PANTHER" id="PTHR45714">
    <property type="entry name" value="HOMEOBOX-LEUCINE ZIPPER PROTEIN HAT14"/>
    <property type="match status" value="1"/>
</dbReference>
<dbReference type="PROSITE" id="PS50071">
    <property type="entry name" value="HOMEOBOX_2"/>
    <property type="match status" value="1"/>
</dbReference>
<dbReference type="RefSeq" id="XP_048559230.1">
    <property type="nucleotide sequence ID" value="XM_048703273.1"/>
</dbReference>
<evidence type="ECO:0000256" key="6">
    <source>
        <dbReference type="ARBA" id="ARBA00023163"/>
    </source>
</evidence>
<evidence type="ECO:0000256" key="5">
    <source>
        <dbReference type="ARBA" id="ARBA00023155"/>
    </source>
</evidence>
<dbReference type="AlphaFoldDB" id="M7Z883"/>
<accession>M7Z883</accession>
<name>M7Z883_TRIUA</name>
<dbReference type="GO" id="GO:0043565">
    <property type="term" value="F:sequence-specific DNA binding"/>
    <property type="evidence" value="ECO:0007669"/>
    <property type="project" value="InterPro"/>
</dbReference>
<evidence type="ECO:0000313" key="13">
    <source>
        <dbReference type="EMBL" id="EMS55806.1"/>
    </source>
</evidence>
<dbReference type="GO" id="GO:0005634">
    <property type="term" value="C:nucleus"/>
    <property type="evidence" value="ECO:0007669"/>
    <property type="project" value="UniProtKB-SubCell"/>
</dbReference>
<evidence type="ECO:0000256" key="10">
    <source>
        <dbReference type="SAM" id="Coils"/>
    </source>
</evidence>
<keyword evidence="6" id="KW-0804">Transcription</keyword>
<dbReference type="EnsemblPlants" id="TuG1812G0100004120.01.T01">
    <property type="protein sequence ID" value="TuG1812G0100004120.01.T01"/>
    <property type="gene ID" value="TuG1812G0100004120.01"/>
</dbReference>
<feature type="coiled-coil region" evidence="10">
    <location>
        <begin position="189"/>
        <end position="230"/>
    </location>
</feature>
<dbReference type="Gramene" id="TuG1812G0100004120.01.T01">
    <property type="protein sequence ID" value="TuG1812G0100004120.01.T01"/>
    <property type="gene ID" value="TuG1812G0100004120.01"/>
</dbReference>
<dbReference type="Gene3D" id="1.10.10.60">
    <property type="entry name" value="Homeodomain-like"/>
    <property type="match status" value="1"/>
</dbReference>
<keyword evidence="4 8" id="KW-0238">DNA-binding</keyword>
<organism evidence="13">
    <name type="scientific">Triticum urartu</name>
    <name type="common">Red wild einkorn</name>
    <name type="synonym">Crithodium urartu</name>
    <dbReference type="NCBI Taxonomy" id="4572"/>
    <lineage>
        <taxon>Eukaryota</taxon>
        <taxon>Viridiplantae</taxon>
        <taxon>Streptophyta</taxon>
        <taxon>Embryophyta</taxon>
        <taxon>Tracheophyta</taxon>
        <taxon>Spermatophyta</taxon>
        <taxon>Magnoliopsida</taxon>
        <taxon>Liliopsida</taxon>
        <taxon>Poales</taxon>
        <taxon>Poaceae</taxon>
        <taxon>BOP clade</taxon>
        <taxon>Pooideae</taxon>
        <taxon>Triticodae</taxon>
        <taxon>Triticeae</taxon>
        <taxon>Triticinae</taxon>
        <taxon>Triticum</taxon>
    </lineage>
</organism>
<reference evidence="13 15" key="1">
    <citation type="journal article" date="2013" name="Nature">
        <title>Draft genome of the wheat A-genome progenitor Triticum urartu.</title>
        <authorList>
            <person name="Ling H.Q."/>
            <person name="Zhao S."/>
            <person name="Liu D."/>
            <person name="Wang J."/>
            <person name="Sun H."/>
            <person name="Zhang C."/>
            <person name="Fan H."/>
            <person name="Li D."/>
            <person name="Dong L."/>
            <person name="Tao Y."/>
            <person name="Gao C."/>
            <person name="Wu H."/>
            <person name="Li Y."/>
            <person name="Cui Y."/>
            <person name="Guo X."/>
            <person name="Zheng S."/>
            <person name="Wang B."/>
            <person name="Yu K."/>
            <person name="Liang Q."/>
            <person name="Yang W."/>
            <person name="Lou X."/>
            <person name="Chen J."/>
            <person name="Feng M."/>
            <person name="Jian J."/>
            <person name="Zhang X."/>
            <person name="Luo G."/>
            <person name="Jiang Y."/>
            <person name="Liu J."/>
            <person name="Wang Z."/>
            <person name="Sha Y."/>
            <person name="Zhang B."/>
            <person name="Wu H."/>
            <person name="Tang D."/>
            <person name="Shen Q."/>
            <person name="Xue P."/>
            <person name="Zou S."/>
            <person name="Wang X."/>
            <person name="Liu X."/>
            <person name="Wang F."/>
            <person name="Yang Y."/>
            <person name="An X."/>
            <person name="Dong Z."/>
            <person name="Zhang K."/>
            <person name="Zhang X."/>
            <person name="Luo M.C."/>
            <person name="Dvorak J."/>
            <person name="Tong Y."/>
            <person name="Wang J."/>
            <person name="Yang H."/>
            <person name="Li Z."/>
            <person name="Wang D."/>
            <person name="Zhang A."/>
            <person name="Wang J."/>
        </authorList>
    </citation>
    <scope>NUCLEOTIDE SEQUENCE</scope>
    <source>
        <strain evidence="15">cv. G1812</strain>
    </source>
</reference>
<keyword evidence="3" id="KW-0805">Transcription regulation</keyword>
<dbReference type="CDD" id="cd00086">
    <property type="entry name" value="homeodomain"/>
    <property type="match status" value="1"/>
</dbReference>
<dbReference type="Pfam" id="PF02183">
    <property type="entry name" value="HALZ"/>
    <property type="match status" value="1"/>
</dbReference>
<dbReference type="InterPro" id="IPR003106">
    <property type="entry name" value="Leu_zip_homeo"/>
</dbReference>
<dbReference type="InterPro" id="IPR017970">
    <property type="entry name" value="Homeobox_CS"/>
</dbReference>
<feature type="domain" description="Homeobox" evidence="12">
    <location>
        <begin position="137"/>
        <end position="197"/>
    </location>
</feature>
<protein>
    <submittedName>
        <fullName evidence="13">Homeobox-leucine zipper protein HOX7</fullName>
    </submittedName>
</protein>
<evidence type="ECO:0000313" key="15">
    <source>
        <dbReference type="Proteomes" id="UP000015106"/>
    </source>
</evidence>
<dbReference type="PROSITE" id="PS00027">
    <property type="entry name" value="HOMEOBOX_1"/>
    <property type="match status" value="1"/>
</dbReference>
<dbReference type="eggNOG" id="KOG0483">
    <property type="taxonomic scope" value="Eukaryota"/>
</dbReference>
<dbReference type="OrthoDB" id="6159439at2759"/>
<evidence type="ECO:0000256" key="7">
    <source>
        <dbReference type="ARBA" id="ARBA00023242"/>
    </source>
</evidence>
<evidence type="ECO:0000256" key="11">
    <source>
        <dbReference type="SAM" id="MobiDB-lite"/>
    </source>
</evidence>
<evidence type="ECO:0000256" key="9">
    <source>
        <dbReference type="RuleBase" id="RU000682"/>
    </source>
</evidence>
<dbReference type="EMBL" id="KD166585">
    <property type="protein sequence ID" value="EMS55806.1"/>
    <property type="molecule type" value="Genomic_DNA"/>
</dbReference>
<comment type="similarity">
    <text evidence="2">Belongs to the HD-ZIP homeobox family. Class II subfamily.</text>
</comment>
<evidence type="ECO:0000256" key="4">
    <source>
        <dbReference type="ARBA" id="ARBA00023125"/>
    </source>
</evidence>
<keyword evidence="5 8" id="KW-0371">Homeobox</keyword>
<keyword evidence="10" id="KW-0175">Coiled coil</keyword>
<evidence type="ECO:0000256" key="8">
    <source>
        <dbReference type="PROSITE-ProRule" id="PRU00108"/>
    </source>
</evidence>
<dbReference type="STRING" id="4572.M7Z883"/>
<evidence type="ECO:0000313" key="14">
    <source>
        <dbReference type="EnsemblPlants" id="TuG1812G0100004120.01.T01"/>
    </source>
</evidence>
<evidence type="ECO:0000259" key="12">
    <source>
        <dbReference type="PROSITE" id="PS50071"/>
    </source>
</evidence>
<dbReference type="Proteomes" id="UP000015106">
    <property type="component" value="Chromosome 1"/>
</dbReference>
<feature type="DNA-binding region" description="Homeobox" evidence="8">
    <location>
        <begin position="139"/>
        <end position="198"/>
    </location>
</feature>
<evidence type="ECO:0000256" key="3">
    <source>
        <dbReference type="ARBA" id="ARBA00023015"/>
    </source>
</evidence>
<evidence type="ECO:0000256" key="1">
    <source>
        <dbReference type="ARBA" id="ARBA00004123"/>
    </source>
</evidence>
<reference evidence="14" key="3">
    <citation type="submission" date="2022-06" db="UniProtKB">
        <authorList>
            <consortium name="EnsemblPlants"/>
        </authorList>
    </citation>
    <scope>IDENTIFICATION</scope>
</reference>
<sequence length="306" mass="33354">MELELSLGDLPAPVKASTMPASATCQGEDHDDLALGLRVTATQRADQDNQRISIETAEGEEDSDEACRELPVRASPFRQASSQTASANSRGFDVNAAVPVDGRASIARSLPPPSMHMEVPVAQGVDEEGSEDEDNGGGRVRKKLRLSKEQSAFLEGSFKEHSTLTLEQKSCLANRLSLRPRQVEVWFQNRRARTKLKQTEADCERLKRCCDALARENRKLQREVAELRASRAPYPLYNLNHHLSGFSTVLPAGSSCDATTRSTVSAASSPGLSPMSTLFPGRPHFGPFTVVSHPVPPLRRQPSATL</sequence>
<dbReference type="SMART" id="SM00340">
    <property type="entry name" value="HALZ"/>
    <property type="match status" value="1"/>
</dbReference>
<feature type="region of interest" description="Disordered" evidence="11">
    <location>
        <begin position="44"/>
        <end position="66"/>
    </location>
</feature>
<dbReference type="InterPro" id="IPR009057">
    <property type="entry name" value="Homeodomain-like_sf"/>
</dbReference>
<dbReference type="InterPro" id="IPR001356">
    <property type="entry name" value="HD"/>
</dbReference>
<gene>
    <name evidence="14" type="primary">LOC125539762</name>
    <name evidence="13" type="ORF">TRIUR3_05289</name>
</gene>
<dbReference type="GO" id="GO:0000981">
    <property type="term" value="F:DNA-binding transcription factor activity, RNA polymerase II-specific"/>
    <property type="evidence" value="ECO:0007669"/>
    <property type="project" value="InterPro"/>
</dbReference>
<comment type="subcellular location">
    <subcellularLocation>
        <location evidence="1 8 9">Nucleus</location>
    </subcellularLocation>
</comment>
<dbReference type="Pfam" id="PF00046">
    <property type="entry name" value="Homeodomain"/>
    <property type="match status" value="1"/>
</dbReference>
<dbReference type="InterPro" id="IPR050762">
    <property type="entry name" value="HD-ZIP_Homeobox_LZ_Class_II"/>
</dbReference>